<organism evidence="6 7">
    <name type="scientific">Thiomicrorhabdus immobilis</name>
    <dbReference type="NCBI Taxonomy" id="2791037"/>
    <lineage>
        <taxon>Bacteria</taxon>
        <taxon>Pseudomonadati</taxon>
        <taxon>Pseudomonadota</taxon>
        <taxon>Gammaproteobacteria</taxon>
        <taxon>Thiotrichales</taxon>
        <taxon>Piscirickettsiaceae</taxon>
        <taxon>Thiomicrorhabdus</taxon>
    </lineage>
</organism>
<feature type="coiled-coil region" evidence="3">
    <location>
        <begin position="130"/>
        <end position="172"/>
    </location>
</feature>
<keyword evidence="7" id="KW-1185">Reference proteome</keyword>
<reference evidence="6" key="1">
    <citation type="journal article" date="2022" name="Arch. Microbiol.">
        <title>Thiomicrorhabdus immobilis sp. nov., a mesophilic sulfur-oxidizing bacterium isolated from sediment of a brackish lake in northern Japan.</title>
        <authorList>
            <person name="Kojima H."/>
            <person name="Mochizuki J."/>
            <person name="Kanda M."/>
            <person name="Watanabe T."/>
            <person name="Fukui M."/>
        </authorList>
    </citation>
    <scope>NUCLEOTIDE SEQUENCE</scope>
    <source>
        <strain evidence="6">Am19</strain>
    </source>
</reference>
<dbReference type="Pfam" id="PF08448">
    <property type="entry name" value="PAS_4"/>
    <property type="match status" value="1"/>
</dbReference>
<dbReference type="RefSeq" id="WP_237260707.1">
    <property type="nucleotide sequence ID" value="NZ_AP024202.1"/>
</dbReference>
<dbReference type="PANTHER" id="PTHR45138:SF9">
    <property type="entry name" value="DIGUANYLATE CYCLASE DGCM-RELATED"/>
    <property type="match status" value="1"/>
</dbReference>
<dbReference type="PROSITE" id="PS50113">
    <property type="entry name" value="PAC"/>
    <property type="match status" value="1"/>
</dbReference>
<evidence type="ECO:0000259" key="5">
    <source>
        <dbReference type="PROSITE" id="PS50887"/>
    </source>
</evidence>
<dbReference type="InterPro" id="IPR050469">
    <property type="entry name" value="Diguanylate_Cyclase"/>
</dbReference>
<dbReference type="InterPro" id="IPR000014">
    <property type="entry name" value="PAS"/>
</dbReference>
<dbReference type="CDD" id="cd01949">
    <property type="entry name" value="GGDEF"/>
    <property type="match status" value="1"/>
</dbReference>
<accession>A0ABM7MDV3</accession>
<evidence type="ECO:0000256" key="1">
    <source>
        <dbReference type="ARBA" id="ARBA00012528"/>
    </source>
</evidence>
<evidence type="ECO:0000256" key="3">
    <source>
        <dbReference type="SAM" id="Coils"/>
    </source>
</evidence>
<name>A0ABM7MDV3_9GAMM</name>
<evidence type="ECO:0000259" key="4">
    <source>
        <dbReference type="PROSITE" id="PS50113"/>
    </source>
</evidence>
<evidence type="ECO:0000313" key="7">
    <source>
        <dbReference type="Proteomes" id="UP001054820"/>
    </source>
</evidence>
<dbReference type="CDD" id="cd00130">
    <property type="entry name" value="PAS"/>
    <property type="match status" value="1"/>
</dbReference>
<gene>
    <name evidence="6" type="ORF">THMIRHAM_13050</name>
</gene>
<dbReference type="NCBIfam" id="TIGR00254">
    <property type="entry name" value="GGDEF"/>
    <property type="match status" value="1"/>
</dbReference>
<dbReference type="Gene3D" id="3.30.450.20">
    <property type="entry name" value="PAS domain"/>
    <property type="match status" value="1"/>
</dbReference>
<dbReference type="GO" id="GO:0016301">
    <property type="term" value="F:kinase activity"/>
    <property type="evidence" value="ECO:0007669"/>
    <property type="project" value="UniProtKB-KW"/>
</dbReference>
<dbReference type="InterPro" id="IPR029787">
    <property type="entry name" value="Nucleotide_cyclase"/>
</dbReference>
<evidence type="ECO:0000256" key="2">
    <source>
        <dbReference type="ARBA" id="ARBA00034247"/>
    </source>
</evidence>
<comment type="catalytic activity">
    <reaction evidence="2">
        <text>2 GTP = 3',3'-c-di-GMP + 2 diphosphate</text>
        <dbReference type="Rhea" id="RHEA:24898"/>
        <dbReference type="ChEBI" id="CHEBI:33019"/>
        <dbReference type="ChEBI" id="CHEBI:37565"/>
        <dbReference type="ChEBI" id="CHEBI:58805"/>
        <dbReference type="EC" id="2.7.7.65"/>
    </reaction>
</comment>
<dbReference type="SUPFAM" id="SSF55073">
    <property type="entry name" value="Nucleotide cyclase"/>
    <property type="match status" value="1"/>
</dbReference>
<feature type="domain" description="GGDEF" evidence="5">
    <location>
        <begin position="203"/>
        <end position="330"/>
    </location>
</feature>
<keyword evidence="6" id="KW-0418">Kinase</keyword>
<sequence>MIKQVNEHKTVSCEDELRFFKAVWNNSEDNLFIVLKTEDGDFITERTNPALVKLFQFTPEQASGSSLKALLPAEAFQKIAQRYNDCLQNNAAVHYEESHVLDDSGGVRYWETMLLPIIDEQTGEQRVFGISREFTRLKRIEEQLKLANERLEEKVKARTKELEEALQKMEKISIYDKLTKLYNRHKLDDELTNEINFAKRYGNCFGLILMDVDNFKTINDSLGHVIGDKVLVEFADVLKQSIRQTDIAGRWGGDEFLIIVPKASRETILHLVNTLQKNIKQHEFEKVGLLTLSIGGAVYKESDDVDSIIQRADRALYKSKNKGKDNFTFE</sequence>
<dbReference type="SMART" id="SM00267">
    <property type="entry name" value="GGDEF"/>
    <property type="match status" value="1"/>
</dbReference>
<dbReference type="PROSITE" id="PS50887">
    <property type="entry name" value="GGDEF"/>
    <property type="match status" value="1"/>
</dbReference>
<proteinExistence type="predicted"/>
<dbReference type="InterPro" id="IPR000160">
    <property type="entry name" value="GGDEF_dom"/>
</dbReference>
<dbReference type="Proteomes" id="UP001054820">
    <property type="component" value="Chromosome"/>
</dbReference>
<keyword evidence="3" id="KW-0175">Coiled coil</keyword>
<dbReference type="InterPro" id="IPR043128">
    <property type="entry name" value="Rev_trsase/Diguanyl_cyclase"/>
</dbReference>
<protein>
    <recommendedName>
        <fullName evidence="1">diguanylate cyclase</fullName>
        <ecNumber evidence="1">2.7.7.65</ecNumber>
    </recommendedName>
</protein>
<dbReference type="InterPro" id="IPR000700">
    <property type="entry name" value="PAS-assoc_C"/>
</dbReference>
<dbReference type="EMBL" id="AP024202">
    <property type="protein sequence ID" value="BCN93520.1"/>
    <property type="molecule type" value="Genomic_DNA"/>
</dbReference>
<feature type="domain" description="PAC" evidence="4">
    <location>
        <begin position="94"/>
        <end position="146"/>
    </location>
</feature>
<evidence type="ECO:0000313" key="6">
    <source>
        <dbReference type="EMBL" id="BCN93520.1"/>
    </source>
</evidence>
<dbReference type="NCBIfam" id="TIGR00229">
    <property type="entry name" value="sensory_box"/>
    <property type="match status" value="1"/>
</dbReference>
<dbReference type="EC" id="2.7.7.65" evidence="1"/>
<dbReference type="Gene3D" id="3.30.70.270">
    <property type="match status" value="1"/>
</dbReference>
<dbReference type="InterPro" id="IPR035965">
    <property type="entry name" value="PAS-like_dom_sf"/>
</dbReference>
<dbReference type="InterPro" id="IPR013656">
    <property type="entry name" value="PAS_4"/>
</dbReference>
<keyword evidence="6" id="KW-0808">Transferase</keyword>
<dbReference type="SUPFAM" id="SSF55785">
    <property type="entry name" value="PYP-like sensor domain (PAS domain)"/>
    <property type="match status" value="1"/>
</dbReference>
<dbReference type="PANTHER" id="PTHR45138">
    <property type="entry name" value="REGULATORY COMPONENTS OF SENSORY TRANSDUCTION SYSTEM"/>
    <property type="match status" value="1"/>
</dbReference>
<dbReference type="Pfam" id="PF00990">
    <property type="entry name" value="GGDEF"/>
    <property type="match status" value="1"/>
</dbReference>